<dbReference type="EMBL" id="ASPP01016401">
    <property type="protein sequence ID" value="ETO17554.1"/>
    <property type="molecule type" value="Genomic_DNA"/>
</dbReference>
<protein>
    <submittedName>
        <fullName evidence="2">Uncharacterized protein</fullName>
    </submittedName>
</protein>
<dbReference type="Proteomes" id="UP000023152">
    <property type="component" value="Unassembled WGS sequence"/>
</dbReference>
<organism evidence="2 3">
    <name type="scientific">Reticulomyxa filosa</name>
    <dbReference type="NCBI Taxonomy" id="46433"/>
    <lineage>
        <taxon>Eukaryota</taxon>
        <taxon>Sar</taxon>
        <taxon>Rhizaria</taxon>
        <taxon>Retaria</taxon>
        <taxon>Foraminifera</taxon>
        <taxon>Monothalamids</taxon>
        <taxon>Reticulomyxidae</taxon>
        <taxon>Reticulomyxa</taxon>
    </lineage>
</organism>
<keyword evidence="3" id="KW-1185">Reference proteome</keyword>
<proteinExistence type="predicted"/>
<sequence length="338" mass="39333">MAYLTINRNEKKSILQWNCAKKFVNRAYYGLTLEDVTEVRQGKKKQRETMLGMTTNCEMTIDWQRLRAFCERNEIDLSQLSLPHCPLKLKVQTITVNKKEWICSEKVLVRVRTQPIHVEGDRLHLLSNVFPLAEEKKEDMDHNLSLRRDSRLDSRFNDIDKVLCDEDVAIVFAITTTNDRNHEQKKRVEFQHCTQGSSESGYLHVASWHVEFAQILGHYFNVISGSSNQEHVSNEGQHTFCLEEDGTESKGMSRSPKRSRSQKQMNQSPVNARHTLVRVISFTKHAPSMKVHFLPMVKHLIKSLNTLFSGEQVLRAIEYLAFDYCKKDAYCLNELQDW</sequence>
<comment type="caution">
    <text evidence="2">The sequence shown here is derived from an EMBL/GenBank/DDBJ whole genome shotgun (WGS) entry which is preliminary data.</text>
</comment>
<reference evidence="2 3" key="1">
    <citation type="journal article" date="2013" name="Curr. Biol.">
        <title>The Genome of the Foraminiferan Reticulomyxa filosa.</title>
        <authorList>
            <person name="Glockner G."/>
            <person name="Hulsmann N."/>
            <person name="Schleicher M."/>
            <person name="Noegel A.A."/>
            <person name="Eichinger L."/>
            <person name="Gallinger C."/>
            <person name="Pawlowski J."/>
            <person name="Sierra R."/>
            <person name="Euteneuer U."/>
            <person name="Pillet L."/>
            <person name="Moustafa A."/>
            <person name="Platzer M."/>
            <person name="Groth M."/>
            <person name="Szafranski K."/>
            <person name="Schliwa M."/>
        </authorList>
    </citation>
    <scope>NUCLEOTIDE SEQUENCE [LARGE SCALE GENOMIC DNA]</scope>
</reference>
<feature type="non-terminal residue" evidence="2">
    <location>
        <position position="338"/>
    </location>
</feature>
<name>X6MUP7_RETFI</name>
<gene>
    <name evidence="2" type="ORF">RFI_19769</name>
</gene>
<accession>X6MUP7</accession>
<evidence type="ECO:0000313" key="2">
    <source>
        <dbReference type="EMBL" id="ETO17554.1"/>
    </source>
</evidence>
<evidence type="ECO:0000313" key="3">
    <source>
        <dbReference type="Proteomes" id="UP000023152"/>
    </source>
</evidence>
<evidence type="ECO:0000256" key="1">
    <source>
        <dbReference type="SAM" id="MobiDB-lite"/>
    </source>
</evidence>
<dbReference type="AlphaFoldDB" id="X6MUP7"/>
<feature type="region of interest" description="Disordered" evidence="1">
    <location>
        <begin position="243"/>
        <end position="269"/>
    </location>
</feature>